<gene>
    <name evidence="1" type="ORF">HMPREF9420_2472</name>
</gene>
<proteinExistence type="predicted"/>
<accession>E6MSK4</accession>
<dbReference type="EMBL" id="AEQO01000191">
    <property type="protein sequence ID" value="EFV03396.1"/>
    <property type="molecule type" value="Genomic_DNA"/>
</dbReference>
<dbReference type="Proteomes" id="UP000003874">
    <property type="component" value="Unassembled WGS sequence"/>
</dbReference>
<dbReference type="AlphaFoldDB" id="E6MSK4"/>
<name>E6MSK4_9BACT</name>
<sequence>MLAPETKIKNLEILVKSIDDTNANSKRKITPLTHPNRDFVSS</sequence>
<protein>
    <submittedName>
        <fullName evidence="1">Uncharacterized protein</fullName>
    </submittedName>
</protein>
<evidence type="ECO:0000313" key="2">
    <source>
        <dbReference type="Proteomes" id="UP000003874"/>
    </source>
</evidence>
<keyword evidence="2" id="KW-1185">Reference proteome</keyword>
<organism evidence="1 2">
    <name type="scientific">Segatella salivae DSM 15606</name>
    <dbReference type="NCBI Taxonomy" id="888832"/>
    <lineage>
        <taxon>Bacteria</taxon>
        <taxon>Pseudomonadati</taxon>
        <taxon>Bacteroidota</taxon>
        <taxon>Bacteroidia</taxon>
        <taxon>Bacteroidales</taxon>
        <taxon>Prevotellaceae</taxon>
        <taxon>Segatella</taxon>
    </lineage>
</organism>
<comment type="caution">
    <text evidence="1">The sequence shown here is derived from an EMBL/GenBank/DDBJ whole genome shotgun (WGS) entry which is preliminary data.</text>
</comment>
<reference evidence="1 2" key="1">
    <citation type="submission" date="2010-12" db="EMBL/GenBank/DDBJ databases">
        <authorList>
            <person name="Muzny D."/>
            <person name="Qin X."/>
            <person name="Deng J."/>
            <person name="Jiang H."/>
            <person name="Liu Y."/>
            <person name="Qu J."/>
            <person name="Song X.-Z."/>
            <person name="Zhang L."/>
            <person name="Thornton R."/>
            <person name="Coyle M."/>
            <person name="Francisco L."/>
            <person name="Jackson L."/>
            <person name="Javaid M."/>
            <person name="Korchina V."/>
            <person name="Kovar C."/>
            <person name="Mata R."/>
            <person name="Mathew T."/>
            <person name="Ngo R."/>
            <person name="Nguyen L."/>
            <person name="Nguyen N."/>
            <person name="Okwuonu G."/>
            <person name="Ongeri F."/>
            <person name="Pham C."/>
            <person name="Simmons D."/>
            <person name="Wilczek-Boney K."/>
            <person name="Hale W."/>
            <person name="Jakkamsetti A."/>
            <person name="Pham P."/>
            <person name="Ruth R."/>
            <person name="San Lucas F."/>
            <person name="Warren J."/>
            <person name="Zhang J."/>
            <person name="Zhao Z."/>
            <person name="Zhou C."/>
            <person name="Zhu D."/>
            <person name="Lee S."/>
            <person name="Bess C."/>
            <person name="Blankenburg K."/>
            <person name="Forbes L."/>
            <person name="Fu Q."/>
            <person name="Gubbala S."/>
            <person name="Hirani K."/>
            <person name="Jayaseelan J.C."/>
            <person name="Lara F."/>
            <person name="Munidasa M."/>
            <person name="Palculict T."/>
            <person name="Patil S."/>
            <person name="Pu L.-L."/>
            <person name="Saada N."/>
            <person name="Tang L."/>
            <person name="Weissenberger G."/>
            <person name="Zhu Y."/>
            <person name="Hemphill L."/>
            <person name="Shang Y."/>
            <person name="Youmans B."/>
            <person name="Ayvaz T."/>
            <person name="Ross M."/>
            <person name="Santibanez J."/>
            <person name="Aqrawi P."/>
            <person name="Gross S."/>
            <person name="Joshi V."/>
            <person name="Fowler G."/>
            <person name="Nazareth L."/>
            <person name="Reid J."/>
            <person name="Worley K."/>
            <person name="Petrosino J."/>
            <person name="Highlander S."/>
            <person name="Gibbs R."/>
        </authorList>
    </citation>
    <scope>NUCLEOTIDE SEQUENCE [LARGE SCALE GENOMIC DNA]</scope>
    <source>
        <strain evidence="1 2">DSM 15606</strain>
    </source>
</reference>
<evidence type="ECO:0000313" key="1">
    <source>
        <dbReference type="EMBL" id="EFV03396.1"/>
    </source>
</evidence>
<dbReference type="HOGENOM" id="CLU_3255950_0_0_10"/>